<dbReference type="KEGG" id="pyr:P186_2382"/>
<sequence length="37" mass="4030">MLSGVSRLRIDSRLGEAKYVESLYATSLLTQFGRGGP</sequence>
<evidence type="ECO:0000313" key="1">
    <source>
        <dbReference type="EMBL" id="AET33768.1"/>
    </source>
</evidence>
<dbReference type="Proteomes" id="UP000005867">
    <property type="component" value="Chromosome"/>
</dbReference>
<proteinExistence type="predicted"/>
<dbReference type="EMBL" id="CP003098">
    <property type="protein sequence ID" value="AET33768.1"/>
    <property type="molecule type" value="Genomic_DNA"/>
</dbReference>
<name>G7VC82_9CREN</name>
<evidence type="ECO:0000313" key="2">
    <source>
        <dbReference type="Proteomes" id="UP000005867"/>
    </source>
</evidence>
<keyword evidence="2" id="KW-1185">Reference proteome</keyword>
<dbReference type="BioCyc" id="PSP1104324:GJSN-2328-MONOMER"/>
<dbReference type="HOGENOM" id="CLU_3338627_0_0_2"/>
<dbReference type="AlphaFoldDB" id="G7VC82"/>
<gene>
    <name evidence="1" type="ORF">P186_2382</name>
</gene>
<organism evidence="1 2">
    <name type="scientific">Pyrobaculum ferrireducens</name>
    <dbReference type="NCBI Taxonomy" id="1104324"/>
    <lineage>
        <taxon>Archaea</taxon>
        <taxon>Thermoproteota</taxon>
        <taxon>Thermoprotei</taxon>
        <taxon>Thermoproteales</taxon>
        <taxon>Thermoproteaceae</taxon>
        <taxon>Pyrobaculum</taxon>
    </lineage>
</organism>
<protein>
    <submittedName>
        <fullName evidence="1">Uncharacterized protein</fullName>
    </submittedName>
</protein>
<accession>G7VC82</accession>
<dbReference type="STRING" id="1104324.P186_2382"/>
<reference evidence="1 2" key="1">
    <citation type="journal article" date="2012" name="J. Bacteriol.">
        <title>Complete genome sequence of strain 1860, a crenarchaeon of the genus pyrobaculum able to grow with various electron acceptors.</title>
        <authorList>
            <person name="Mardanov A.V."/>
            <person name="Gumerov V.M."/>
            <person name="Slobodkina G.B."/>
            <person name="Beletsky A.V."/>
            <person name="Bonch-Osmolovskaya E.A."/>
            <person name="Ravin N.V."/>
            <person name="Skryabin K.G."/>
        </authorList>
    </citation>
    <scope>NUCLEOTIDE SEQUENCE [LARGE SCALE GENOMIC DNA]</scope>
    <source>
        <strain evidence="1 2">1860</strain>
    </source>
</reference>